<accession>A0AAD8GQV2</accession>
<proteinExistence type="predicted"/>
<evidence type="ECO:0000313" key="8">
    <source>
        <dbReference type="Proteomes" id="UP001237642"/>
    </source>
</evidence>
<evidence type="ECO:0000256" key="2">
    <source>
        <dbReference type="ARBA" id="ARBA00022771"/>
    </source>
</evidence>
<dbReference type="PROSITE" id="PS51038">
    <property type="entry name" value="BAH"/>
    <property type="match status" value="1"/>
</dbReference>
<name>A0AAD8GQV2_9APIA</name>
<dbReference type="InterPro" id="IPR013083">
    <property type="entry name" value="Znf_RING/FYVE/PHD"/>
</dbReference>
<dbReference type="Proteomes" id="UP001237642">
    <property type="component" value="Unassembled WGS sequence"/>
</dbReference>
<feature type="compositionally biased region" description="Acidic residues" evidence="4">
    <location>
        <begin position="177"/>
        <end position="198"/>
    </location>
</feature>
<evidence type="ECO:0000256" key="1">
    <source>
        <dbReference type="ARBA" id="ARBA00022723"/>
    </source>
</evidence>
<dbReference type="Pfam" id="PF01426">
    <property type="entry name" value="BAH"/>
    <property type="match status" value="1"/>
</dbReference>
<dbReference type="GO" id="GO:0008270">
    <property type="term" value="F:zinc ion binding"/>
    <property type="evidence" value="ECO:0007669"/>
    <property type="project" value="UniProtKB-KW"/>
</dbReference>
<sequence length="423" mass="48514">MFWPNGCVGVKDVDRKSPKFWDDCIDEFLNYYTWDPKFATKDEARASILAVLRDRLRRALADDKKRADKQIKAGGTYLQHGPLYMKHGVWSRITEYWNSEGFKKKSAAGQKARGAVKIPHTSGARSFDRRRRDYVQKHGKPNTLVVYKDCHMLKNKDKLGQWITEAAKDIIGKAPADDDDDVDDGDPDDEDTESDEDHDMTGDCVLLKPSQPDKEPYVARVQKIKTDTRGKVMVTVRWYSRPEEASGGRRKFHGAKKLFLSDHYDTQSAKTIEGKCIVHSFEEYTKLEHVGAADYYSSFEYKARTKKITPVRVAVYCKCEMPYNPDYLMMQCDDFKGWFHPHCLKMTIAEAKQLNNYDENILKSATVFFVKLVAVSMSMFFQFVVFQWVHTTFFVKGLNCGPFLSVGGQQTGGNQKQKDMSAI</sequence>
<dbReference type="InterPro" id="IPR011011">
    <property type="entry name" value="Znf_FYVE_PHD"/>
</dbReference>
<feature type="domain" description="BAH" evidence="6">
    <location>
        <begin position="197"/>
        <end position="312"/>
    </location>
</feature>
<protein>
    <recommendedName>
        <fullName evidence="6">BAH domain-containing protein</fullName>
    </recommendedName>
</protein>
<dbReference type="EMBL" id="JAUIZM010000013">
    <property type="protein sequence ID" value="KAK1353450.1"/>
    <property type="molecule type" value="Genomic_DNA"/>
</dbReference>
<evidence type="ECO:0000313" key="7">
    <source>
        <dbReference type="EMBL" id="KAK1353450.1"/>
    </source>
</evidence>
<dbReference type="InterPro" id="IPR004252">
    <property type="entry name" value="Probable_transposase_24"/>
</dbReference>
<feature type="transmembrane region" description="Helical" evidence="5">
    <location>
        <begin position="368"/>
        <end position="389"/>
    </location>
</feature>
<dbReference type="InterPro" id="IPR043151">
    <property type="entry name" value="BAH_sf"/>
</dbReference>
<keyword evidence="8" id="KW-1185">Reference proteome</keyword>
<dbReference type="Gene3D" id="3.30.40.10">
    <property type="entry name" value="Zinc/RING finger domain, C3HC4 (zinc finger)"/>
    <property type="match status" value="1"/>
</dbReference>
<reference evidence="7" key="2">
    <citation type="submission" date="2023-05" db="EMBL/GenBank/DDBJ databases">
        <authorList>
            <person name="Schelkunov M.I."/>
        </authorList>
    </citation>
    <scope>NUCLEOTIDE SEQUENCE</scope>
    <source>
        <strain evidence="7">Hsosn_3</strain>
        <tissue evidence="7">Leaf</tissue>
    </source>
</reference>
<dbReference type="Pfam" id="PF03004">
    <property type="entry name" value="Transposase_24"/>
    <property type="match status" value="1"/>
</dbReference>
<dbReference type="AlphaFoldDB" id="A0AAD8GQV2"/>
<keyword evidence="5" id="KW-0812">Transmembrane</keyword>
<dbReference type="GO" id="GO:0003682">
    <property type="term" value="F:chromatin binding"/>
    <property type="evidence" value="ECO:0007669"/>
    <property type="project" value="InterPro"/>
</dbReference>
<comment type="caution">
    <text evidence="7">The sequence shown here is derived from an EMBL/GenBank/DDBJ whole genome shotgun (WGS) entry which is preliminary data.</text>
</comment>
<keyword evidence="3" id="KW-0862">Zinc</keyword>
<keyword evidence="5" id="KW-1133">Transmembrane helix</keyword>
<evidence type="ECO:0000259" key="6">
    <source>
        <dbReference type="PROSITE" id="PS51038"/>
    </source>
</evidence>
<reference evidence="7" key="1">
    <citation type="submission" date="2023-02" db="EMBL/GenBank/DDBJ databases">
        <title>Genome of toxic invasive species Heracleum sosnowskyi carries increased number of genes despite the absence of recent whole-genome duplications.</title>
        <authorList>
            <person name="Schelkunov M."/>
            <person name="Shtratnikova V."/>
            <person name="Makarenko M."/>
            <person name="Klepikova A."/>
            <person name="Omelchenko D."/>
            <person name="Novikova G."/>
            <person name="Obukhova E."/>
            <person name="Bogdanov V."/>
            <person name="Penin A."/>
            <person name="Logacheva M."/>
        </authorList>
    </citation>
    <scope>NUCLEOTIDE SEQUENCE</scope>
    <source>
        <strain evidence="7">Hsosn_3</strain>
        <tissue evidence="7">Leaf</tissue>
    </source>
</reference>
<organism evidence="7 8">
    <name type="scientific">Heracleum sosnowskyi</name>
    <dbReference type="NCBI Taxonomy" id="360622"/>
    <lineage>
        <taxon>Eukaryota</taxon>
        <taxon>Viridiplantae</taxon>
        <taxon>Streptophyta</taxon>
        <taxon>Embryophyta</taxon>
        <taxon>Tracheophyta</taxon>
        <taxon>Spermatophyta</taxon>
        <taxon>Magnoliopsida</taxon>
        <taxon>eudicotyledons</taxon>
        <taxon>Gunneridae</taxon>
        <taxon>Pentapetalae</taxon>
        <taxon>asterids</taxon>
        <taxon>campanulids</taxon>
        <taxon>Apiales</taxon>
        <taxon>Apiaceae</taxon>
        <taxon>Apioideae</taxon>
        <taxon>apioid superclade</taxon>
        <taxon>Tordylieae</taxon>
        <taxon>Tordyliinae</taxon>
        <taxon>Heracleum</taxon>
    </lineage>
</organism>
<keyword evidence="2" id="KW-0863">Zinc-finger</keyword>
<dbReference type="SUPFAM" id="SSF57903">
    <property type="entry name" value="FYVE/PHD zinc finger"/>
    <property type="match status" value="1"/>
</dbReference>
<evidence type="ECO:0000256" key="5">
    <source>
        <dbReference type="SAM" id="Phobius"/>
    </source>
</evidence>
<keyword evidence="1" id="KW-0479">Metal-binding</keyword>
<dbReference type="PANTHER" id="PTHR46364">
    <property type="entry name" value="OS08G0421900 PROTEIN"/>
    <property type="match status" value="1"/>
</dbReference>
<feature type="region of interest" description="Disordered" evidence="4">
    <location>
        <begin position="173"/>
        <end position="217"/>
    </location>
</feature>
<evidence type="ECO:0000256" key="4">
    <source>
        <dbReference type="SAM" id="MobiDB-lite"/>
    </source>
</evidence>
<dbReference type="SMART" id="SM00439">
    <property type="entry name" value="BAH"/>
    <property type="match status" value="1"/>
</dbReference>
<keyword evidence="5" id="KW-0472">Membrane</keyword>
<gene>
    <name evidence="7" type="ORF">POM88_052585</name>
</gene>
<dbReference type="Gene3D" id="2.30.30.490">
    <property type="match status" value="1"/>
</dbReference>
<evidence type="ECO:0000256" key="3">
    <source>
        <dbReference type="ARBA" id="ARBA00022833"/>
    </source>
</evidence>
<dbReference type="InterPro" id="IPR001025">
    <property type="entry name" value="BAH_dom"/>
</dbReference>
<feature type="region of interest" description="Disordered" evidence="4">
    <location>
        <begin position="108"/>
        <end position="134"/>
    </location>
</feature>